<dbReference type="EMBL" id="GBXM01079771">
    <property type="protein sequence ID" value="JAH28806.1"/>
    <property type="molecule type" value="Transcribed_RNA"/>
</dbReference>
<dbReference type="EMBL" id="GBXM01078245">
    <property type="protein sequence ID" value="JAH30332.1"/>
    <property type="molecule type" value="Transcribed_RNA"/>
</dbReference>
<proteinExistence type="predicted"/>
<sequence length="42" mass="4697">MSCIRTSGRQQCVKMEDLATVRLGSFCILFKYAVPQAGISMR</sequence>
<name>A0A0E9RNF3_ANGAN</name>
<reference evidence="1" key="2">
    <citation type="journal article" date="2015" name="Fish Shellfish Immunol.">
        <title>Early steps in the European eel (Anguilla anguilla)-Vibrio vulnificus interaction in the gills: Role of the RtxA13 toxin.</title>
        <authorList>
            <person name="Callol A."/>
            <person name="Pajuelo D."/>
            <person name="Ebbesson L."/>
            <person name="Teles M."/>
            <person name="MacKenzie S."/>
            <person name="Amaro C."/>
        </authorList>
    </citation>
    <scope>NUCLEOTIDE SEQUENCE</scope>
</reference>
<evidence type="ECO:0000313" key="1">
    <source>
        <dbReference type="EMBL" id="JAH30332.1"/>
    </source>
</evidence>
<protein>
    <submittedName>
        <fullName evidence="1">Uncharacterized protein</fullName>
    </submittedName>
</protein>
<organism evidence="1">
    <name type="scientific">Anguilla anguilla</name>
    <name type="common">European freshwater eel</name>
    <name type="synonym">Muraena anguilla</name>
    <dbReference type="NCBI Taxonomy" id="7936"/>
    <lineage>
        <taxon>Eukaryota</taxon>
        <taxon>Metazoa</taxon>
        <taxon>Chordata</taxon>
        <taxon>Craniata</taxon>
        <taxon>Vertebrata</taxon>
        <taxon>Euteleostomi</taxon>
        <taxon>Actinopterygii</taxon>
        <taxon>Neopterygii</taxon>
        <taxon>Teleostei</taxon>
        <taxon>Anguilliformes</taxon>
        <taxon>Anguillidae</taxon>
        <taxon>Anguilla</taxon>
    </lineage>
</organism>
<reference evidence="1" key="1">
    <citation type="submission" date="2014-11" db="EMBL/GenBank/DDBJ databases">
        <authorList>
            <person name="Amaro Gonzalez C."/>
        </authorList>
    </citation>
    <scope>NUCLEOTIDE SEQUENCE</scope>
</reference>
<dbReference type="AlphaFoldDB" id="A0A0E9RNF3"/>
<accession>A0A0E9RNF3</accession>